<dbReference type="EMBL" id="AP024169">
    <property type="protein sequence ID" value="BCN28935.1"/>
    <property type="molecule type" value="Genomic_DNA"/>
</dbReference>
<dbReference type="KEGG" id="ahb:bsdtb5_02300"/>
<dbReference type="PANTHER" id="PTHR36452:SF1">
    <property type="entry name" value="DUF2461 DOMAIN-CONTAINING PROTEIN"/>
    <property type="match status" value="1"/>
</dbReference>
<sequence>MEEKHVDTKRILDYLTDLEAHNEREWYHANKEEHKRANQEFEDLIQSLIFRIGKTDSSILHNVPKELTFKLVRDTRYSNDKSPYNPSFRAHISSKGKQPIPVGYFIVIKPNGRSFLGGGLFADMFKEATTMVRDYIVQHGEEWERIIGDPSFLKYFTVKGEVLKNVPRGYDKEHPEAEYLKYKSWYLEYPITDKQITDENFVTFATQIYEAMQPFHAFLNKALEKFEMPMRP</sequence>
<proteinExistence type="predicted"/>
<organism evidence="1 2">
    <name type="scientific">Anaeromicropila herbilytica</name>
    <dbReference type="NCBI Taxonomy" id="2785025"/>
    <lineage>
        <taxon>Bacteria</taxon>
        <taxon>Bacillati</taxon>
        <taxon>Bacillota</taxon>
        <taxon>Clostridia</taxon>
        <taxon>Lachnospirales</taxon>
        <taxon>Lachnospiraceae</taxon>
        <taxon>Anaeromicropila</taxon>
    </lineage>
</organism>
<dbReference type="InterPro" id="IPR012808">
    <property type="entry name" value="CHP02453"/>
</dbReference>
<evidence type="ECO:0000313" key="2">
    <source>
        <dbReference type="Proteomes" id="UP000595897"/>
    </source>
</evidence>
<dbReference type="PANTHER" id="PTHR36452">
    <property type="entry name" value="CHROMOSOME 12, WHOLE GENOME SHOTGUN SEQUENCE"/>
    <property type="match status" value="1"/>
</dbReference>
<reference evidence="1 2" key="1">
    <citation type="submission" date="2020-11" db="EMBL/GenBank/DDBJ databases">
        <title>Draft genome sequencing of a Lachnospiraceae strain isolated from anoxic soil subjected to BSD treatment.</title>
        <authorList>
            <person name="Uek A."/>
            <person name="Tonouchi A."/>
        </authorList>
    </citation>
    <scope>NUCLEOTIDE SEQUENCE [LARGE SCALE GENOMIC DNA]</scope>
    <source>
        <strain evidence="1 2">TB5</strain>
    </source>
</reference>
<dbReference type="Proteomes" id="UP000595897">
    <property type="component" value="Chromosome"/>
</dbReference>
<evidence type="ECO:0000313" key="1">
    <source>
        <dbReference type="EMBL" id="BCN28935.1"/>
    </source>
</evidence>
<dbReference type="PIRSF" id="PIRSF028451">
    <property type="entry name" value="UCP028451"/>
    <property type="match status" value="1"/>
</dbReference>
<dbReference type="NCBIfam" id="TIGR02453">
    <property type="entry name" value="TIGR02453 family protein"/>
    <property type="match status" value="1"/>
</dbReference>
<protein>
    <submittedName>
        <fullName evidence="1">TIGR02453 family protein</fullName>
    </submittedName>
</protein>
<keyword evidence="2" id="KW-1185">Reference proteome</keyword>
<gene>
    <name evidence="1" type="ORF">bsdtb5_02300</name>
</gene>
<accession>A0A7R7EHP6</accession>
<dbReference type="InterPro" id="IPR015996">
    <property type="entry name" value="UCP028451"/>
</dbReference>
<name>A0A7R7EHP6_9FIRM</name>
<dbReference type="Pfam" id="PF09365">
    <property type="entry name" value="DUF2461"/>
    <property type="match status" value="1"/>
</dbReference>
<dbReference type="AlphaFoldDB" id="A0A7R7EHP6"/>
<dbReference type="RefSeq" id="WP_271714237.1">
    <property type="nucleotide sequence ID" value="NZ_AP024169.1"/>
</dbReference>